<comment type="caution">
    <text evidence="2">The sequence shown here is derived from an EMBL/GenBank/DDBJ whole genome shotgun (WGS) entry which is preliminary data.</text>
</comment>
<gene>
    <name evidence="2" type="ORF">KY46_09795</name>
</gene>
<dbReference type="AlphaFoldDB" id="A0A0F5VDH2"/>
<dbReference type="OrthoDB" id="86868at2"/>
<feature type="transmembrane region" description="Helical" evidence="1">
    <location>
        <begin position="211"/>
        <end position="230"/>
    </location>
</feature>
<keyword evidence="1" id="KW-0812">Transmembrane</keyword>
<dbReference type="EMBL" id="JWYV01000006">
    <property type="protein sequence ID" value="KKD00164.1"/>
    <property type="molecule type" value="Genomic_DNA"/>
</dbReference>
<keyword evidence="1" id="KW-0472">Membrane</keyword>
<keyword evidence="1" id="KW-1133">Transmembrane helix</keyword>
<dbReference type="PATRIC" id="fig|265726.11.peg.4116"/>
<feature type="transmembrane region" description="Helical" evidence="1">
    <location>
        <begin position="63"/>
        <end position="84"/>
    </location>
</feature>
<feature type="transmembrane region" description="Helical" evidence="1">
    <location>
        <begin position="162"/>
        <end position="181"/>
    </location>
</feature>
<name>A0A0F5VDH2_9GAMM</name>
<feature type="transmembrane region" description="Helical" evidence="1">
    <location>
        <begin position="12"/>
        <end position="32"/>
    </location>
</feature>
<evidence type="ECO:0000313" key="3">
    <source>
        <dbReference type="Proteomes" id="UP000033633"/>
    </source>
</evidence>
<evidence type="ECO:0008006" key="4">
    <source>
        <dbReference type="Google" id="ProtNLM"/>
    </source>
</evidence>
<proteinExistence type="predicted"/>
<feature type="transmembrane region" description="Helical" evidence="1">
    <location>
        <begin position="123"/>
        <end position="142"/>
    </location>
</feature>
<accession>A0A0F5VDH2</accession>
<organism evidence="2 3">
    <name type="scientific">Photobacterium halotolerans</name>
    <dbReference type="NCBI Taxonomy" id="265726"/>
    <lineage>
        <taxon>Bacteria</taxon>
        <taxon>Pseudomonadati</taxon>
        <taxon>Pseudomonadota</taxon>
        <taxon>Gammaproteobacteria</taxon>
        <taxon>Vibrionales</taxon>
        <taxon>Vibrionaceae</taxon>
        <taxon>Photobacterium</taxon>
    </lineage>
</organism>
<protein>
    <recommendedName>
        <fullName evidence="4">DUF5058 domain-containing protein</fullName>
    </recommendedName>
</protein>
<dbReference type="Pfam" id="PF16481">
    <property type="entry name" value="DUF5058"/>
    <property type="match status" value="1"/>
</dbReference>
<dbReference type="Proteomes" id="UP000033633">
    <property type="component" value="Unassembled WGS sequence"/>
</dbReference>
<sequence>MDYQTIANSPAMWAVSSLIVLMVCFQAALFIYKAKKTAKSLSITDEQIKVAVRTAAISSIGPSLGVAIAMLSLMVSLGAAFAWMRLSVIGAVPFELFAASSAAKAAGTEIGSESFNIHAYVNVVWTCTLGALGWLVIVMCFAHKFDTMRNTLVRGREEMLPALSIGAMIGAISYFSAPQMLKDVPNFSAFAVSGITVLVLSMVADKSGKAWLHDWAFGFAIFAGMASTLVR</sequence>
<dbReference type="InterPro" id="IPR032479">
    <property type="entry name" value="DUF5058"/>
</dbReference>
<evidence type="ECO:0000256" key="1">
    <source>
        <dbReference type="SAM" id="Phobius"/>
    </source>
</evidence>
<reference evidence="2 3" key="1">
    <citation type="submission" date="2014-12" db="EMBL/GenBank/DDBJ databases">
        <title>Mercury Reductase activity and rhizosphere competence traits in the genome of root associated Photobacterium halotolerans MELD1.</title>
        <authorList>
            <person name="Mathew D.C."/>
            <person name="Huang C.-C."/>
        </authorList>
    </citation>
    <scope>NUCLEOTIDE SEQUENCE [LARGE SCALE GENOMIC DNA]</scope>
    <source>
        <strain evidence="2 3">MELD1</strain>
    </source>
</reference>
<dbReference type="STRING" id="265726.KY46_09795"/>
<keyword evidence="3" id="KW-1185">Reference proteome</keyword>
<evidence type="ECO:0000313" key="2">
    <source>
        <dbReference type="EMBL" id="KKD00164.1"/>
    </source>
</evidence>
<feature type="transmembrane region" description="Helical" evidence="1">
    <location>
        <begin position="187"/>
        <end position="204"/>
    </location>
</feature>
<dbReference type="RefSeq" id="WP_046220457.1">
    <property type="nucleotide sequence ID" value="NZ_JWYV01000006.1"/>
</dbReference>